<evidence type="ECO:0000313" key="2">
    <source>
        <dbReference type="Proteomes" id="UP000015531"/>
    </source>
</evidence>
<dbReference type="EMBL" id="ATDP01000103">
    <property type="protein sequence ID" value="EQB12324.1"/>
    <property type="molecule type" value="Genomic_DNA"/>
</dbReference>
<dbReference type="PATRIC" id="fig|1331060.3.peg.3756"/>
<dbReference type="Proteomes" id="UP000015531">
    <property type="component" value="Unassembled WGS sequence"/>
</dbReference>
<dbReference type="RefSeq" id="WP_021227440.1">
    <property type="nucleotide sequence ID" value="NZ_ATDP01000103.1"/>
</dbReference>
<gene>
    <name evidence="1" type="ORF">RLDS_19445</name>
</gene>
<comment type="caution">
    <text evidence="1">The sequence shown here is derived from an EMBL/GenBank/DDBJ whole genome shotgun (WGS) entry which is preliminary data.</text>
</comment>
<protein>
    <submittedName>
        <fullName evidence="1">Uncharacterized protein</fullName>
    </submittedName>
</protein>
<dbReference type="AlphaFoldDB" id="T0IRR0"/>
<reference evidence="1 2" key="1">
    <citation type="journal article" date="2013" name="Genome Announc.">
        <title>Draft Genome Sequence of Sphingobium lactosutens Strain DS20T, Isolated from a Hexachlorocyclohexane Dumpsite.</title>
        <authorList>
            <person name="Kumar R."/>
            <person name="Dwivedi V."/>
            <person name="Negi V."/>
            <person name="Khurana J.P."/>
            <person name="Lal R."/>
        </authorList>
    </citation>
    <scope>NUCLEOTIDE SEQUENCE [LARGE SCALE GENOMIC DNA]</scope>
    <source>
        <strain evidence="1 2">DS20</strain>
    </source>
</reference>
<name>T0IRR0_9SPHN</name>
<organism evidence="1 2">
    <name type="scientific">Sphingobium lactosutens DS20</name>
    <dbReference type="NCBI Taxonomy" id="1331060"/>
    <lineage>
        <taxon>Bacteria</taxon>
        <taxon>Pseudomonadati</taxon>
        <taxon>Pseudomonadota</taxon>
        <taxon>Alphaproteobacteria</taxon>
        <taxon>Sphingomonadales</taxon>
        <taxon>Sphingomonadaceae</taxon>
        <taxon>Sphingobium</taxon>
    </lineage>
</organism>
<proteinExistence type="predicted"/>
<sequence>MKTIPTHQPHQLIDLFVRAGFYQGFKNDKQLSHFAKKLGSTPEAVEQAILDLDGSGFTDGMALRRLRYVFQQYAKKDADLDSLIERSEWQMVGKELNWLCRMGFLDMEGGSETAAAINPRLEGFPKQEFVGRVRYQIRGP</sequence>
<evidence type="ECO:0000313" key="1">
    <source>
        <dbReference type="EMBL" id="EQB12324.1"/>
    </source>
</evidence>
<accession>T0IRR0</accession>
<keyword evidence="2" id="KW-1185">Reference proteome</keyword>